<keyword evidence="10 19" id="KW-0067">ATP-binding</keyword>
<dbReference type="GO" id="GO:0005524">
    <property type="term" value="F:ATP binding"/>
    <property type="evidence" value="ECO:0007669"/>
    <property type="project" value="UniProtKB-KW"/>
</dbReference>
<dbReference type="GO" id="GO:0005829">
    <property type="term" value="C:cytosol"/>
    <property type="evidence" value="ECO:0007669"/>
    <property type="project" value="TreeGrafter"/>
</dbReference>
<evidence type="ECO:0000256" key="14">
    <source>
        <dbReference type="ARBA" id="ARBA00023098"/>
    </source>
</evidence>
<evidence type="ECO:0000256" key="11">
    <source>
        <dbReference type="ARBA" id="ARBA00022842"/>
    </source>
</evidence>
<keyword evidence="12 19" id="KW-0752">Steroid biosynthesis</keyword>
<dbReference type="GO" id="GO:0006696">
    <property type="term" value="P:ergosterol biosynthetic process"/>
    <property type="evidence" value="ECO:0007669"/>
    <property type="project" value="EnsemblFungi"/>
</dbReference>
<evidence type="ECO:0000256" key="2">
    <source>
        <dbReference type="ARBA" id="ARBA00006495"/>
    </source>
</evidence>
<dbReference type="InParanoid" id="A7TMF7"/>
<evidence type="ECO:0000256" key="10">
    <source>
        <dbReference type="ARBA" id="ARBA00022840"/>
    </source>
</evidence>
<dbReference type="GO" id="GO:0010142">
    <property type="term" value="P:farnesyl diphosphate biosynthetic process, mevalonate pathway"/>
    <property type="evidence" value="ECO:0007669"/>
    <property type="project" value="EnsemblFungi"/>
</dbReference>
<dbReference type="eggNOG" id="KOG1511">
    <property type="taxonomic scope" value="Eukaryota"/>
</dbReference>
<evidence type="ECO:0000313" key="23">
    <source>
        <dbReference type="Proteomes" id="UP000000267"/>
    </source>
</evidence>
<dbReference type="Pfam" id="PF00288">
    <property type="entry name" value="GHMP_kinases_N"/>
    <property type="match status" value="1"/>
</dbReference>
<sequence length="421" mass="46166">MIPFITSAPGKVIIFGEHSAVYNEPAVAASVSSLRTFLLVEDGAHRDTVALNFPDIKFHHEWRHSEIHQVIKLAEADGLLTKARKDTNNLSQPLVTLLEEKLLGSLKESLHFHAAFCFIYLYVCLCPNVNHVKFSLKSTLPIGAGLGSSASISVALSLAMAKLGGHIKSTESLTSADKKYINSWSFIGEKCIHGTPSGIDNAVATYGNAVLFKKEDNGSTNFQFIDNFPKIPMILTYTRIPRSTKVLVSNVRELVEKYPSIFKPILQSMGHLANDGADILRNLNDKNYNDLLELVRVNHGLLVSLGVSHPGLEIIKSLSDTMDLGSTKLTGAGGGGCSLTILKKDVTQDQIKTFKSILKEKHNYGTYDTDLGGMGCSFVSLDSIPEKDAIVIKAILEARESPREQLTKFLFSDESVLTWKF</sequence>
<keyword evidence="9 19" id="KW-0418">Kinase</keyword>
<dbReference type="InterPro" id="IPR020568">
    <property type="entry name" value="Ribosomal_Su5_D2-typ_SF"/>
</dbReference>
<comment type="pathway">
    <text evidence="18 19">Isoprenoid biosynthesis; isopentenyl diphosphate biosynthesis via mevalonate pathway; isopentenyl diphosphate from (R)-mevalonate: step 1/3.</text>
</comment>
<evidence type="ECO:0000313" key="22">
    <source>
        <dbReference type="EMBL" id="EDO16551.1"/>
    </source>
</evidence>
<dbReference type="GO" id="GO:0004496">
    <property type="term" value="F:mevalonate kinase activity"/>
    <property type="evidence" value="ECO:0007669"/>
    <property type="project" value="UniProtKB-EC"/>
</dbReference>
<dbReference type="UniPathway" id="UPA00057">
    <property type="reaction ID" value="UER00098"/>
</dbReference>
<evidence type="ECO:0000256" key="5">
    <source>
        <dbReference type="ARBA" id="ARBA00022516"/>
    </source>
</evidence>
<evidence type="ECO:0000256" key="15">
    <source>
        <dbReference type="ARBA" id="ARBA00023166"/>
    </source>
</evidence>
<keyword evidence="14 19" id="KW-0443">Lipid metabolism</keyword>
<dbReference type="Gene3D" id="3.30.230.10">
    <property type="match status" value="1"/>
</dbReference>
<keyword evidence="15 19" id="KW-1207">Sterol metabolism</keyword>
<evidence type="ECO:0000256" key="8">
    <source>
        <dbReference type="ARBA" id="ARBA00022741"/>
    </source>
</evidence>
<dbReference type="RefSeq" id="XP_001644409.1">
    <property type="nucleotide sequence ID" value="XM_001644359.1"/>
</dbReference>
<keyword evidence="5 19" id="KW-0444">Lipid biosynthesis</keyword>
<keyword evidence="4 19" id="KW-0963">Cytoplasm</keyword>
<keyword evidence="23" id="KW-1185">Reference proteome</keyword>
<evidence type="ECO:0000256" key="13">
    <source>
        <dbReference type="ARBA" id="ARBA00023011"/>
    </source>
</evidence>
<dbReference type="GeneID" id="5544682"/>
<evidence type="ECO:0000256" key="3">
    <source>
        <dbReference type="ARBA" id="ARBA00012103"/>
    </source>
</evidence>
<keyword evidence="13 19" id="KW-0756">Sterol biosynthesis</keyword>
<dbReference type="OMA" id="LMDFNHG"/>
<reference evidence="22 23" key="1">
    <citation type="journal article" date="2007" name="Proc. Natl. Acad. Sci. U.S.A.">
        <title>Independent sorting-out of thousands of duplicated gene pairs in two yeast species descended from a whole-genome duplication.</title>
        <authorList>
            <person name="Scannell D.R."/>
            <person name="Frank A.C."/>
            <person name="Conant G.C."/>
            <person name="Byrne K.P."/>
            <person name="Woolfit M."/>
            <person name="Wolfe K.H."/>
        </authorList>
    </citation>
    <scope>NUCLEOTIDE SEQUENCE [LARGE SCALE GENOMIC DNA]</scope>
    <source>
        <strain evidence="23">ATCC 22028 / DSM 70294 / BCRC 21397 / CBS 2163 / NBRC 10782 / NRRL Y-8283 / UCD 57-17</strain>
    </source>
</reference>
<evidence type="ECO:0000256" key="7">
    <source>
        <dbReference type="ARBA" id="ARBA00022723"/>
    </source>
</evidence>
<keyword evidence="6 19" id="KW-0808">Transferase</keyword>
<evidence type="ECO:0000259" key="21">
    <source>
        <dbReference type="Pfam" id="PF08544"/>
    </source>
</evidence>
<keyword evidence="16 19" id="KW-0753">Steroid metabolism</keyword>
<dbReference type="SUPFAM" id="SSF54211">
    <property type="entry name" value="Ribosomal protein S5 domain 2-like"/>
    <property type="match status" value="1"/>
</dbReference>
<accession>A7TMF7</accession>
<dbReference type="STRING" id="436907.A7TMF7"/>
<evidence type="ECO:0000256" key="1">
    <source>
        <dbReference type="ARBA" id="ARBA00004496"/>
    </source>
</evidence>
<evidence type="ECO:0000256" key="19">
    <source>
        <dbReference type="RuleBase" id="RU363087"/>
    </source>
</evidence>
<dbReference type="GO" id="GO:0019287">
    <property type="term" value="P:isopentenyl diphosphate biosynthetic process, mevalonate pathway"/>
    <property type="evidence" value="ECO:0007669"/>
    <property type="project" value="UniProtKB-UniPathway"/>
</dbReference>
<evidence type="ECO:0000256" key="16">
    <source>
        <dbReference type="ARBA" id="ARBA00023221"/>
    </source>
</evidence>
<protein>
    <recommendedName>
        <fullName evidence="3 19">Mevalonate kinase</fullName>
        <shortName evidence="19">MK</shortName>
        <ecNumber evidence="3 19">2.7.1.36</ecNumber>
    </recommendedName>
</protein>
<dbReference type="PhylomeDB" id="A7TMF7"/>
<feature type="domain" description="GHMP kinase C-terminal" evidence="21">
    <location>
        <begin position="280"/>
        <end position="352"/>
    </location>
</feature>
<keyword evidence="7" id="KW-0479">Metal-binding</keyword>
<dbReference type="PANTHER" id="PTHR43290:SF2">
    <property type="entry name" value="MEVALONATE KINASE"/>
    <property type="match status" value="1"/>
</dbReference>
<dbReference type="Pfam" id="PF08544">
    <property type="entry name" value="GHMP_kinases_C"/>
    <property type="match status" value="1"/>
</dbReference>
<dbReference type="InterPro" id="IPR013750">
    <property type="entry name" value="GHMP_kinase_C_dom"/>
</dbReference>
<gene>
    <name evidence="22" type="ORF">Kpol_1064p33</name>
</gene>
<evidence type="ECO:0000259" key="20">
    <source>
        <dbReference type="Pfam" id="PF00288"/>
    </source>
</evidence>
<comment type="catalytic activity">
    <reaction evidence="17">
        <text>(R)-mevalonate + ATP = (R)-5-phosphomevalonate + ADP + H(+)</text>
        <dbReference type="Rhea" id="RHEA:17065"/>
        <dbReference type="ChEBI" id="CHEBI:15378"/>
        <dbReference type="ChEBI" id="CHEBI:30616"/>
        <dbReference type="ChEBI" id="CHEBI:36464"/>
        <dbReference type="ChEBI" id="CHEBI:58146"/>
        <dbReference type="ChEBI" id="CHEBI:456216"/>
        <dbReference type="EC" id="2.7.1.36"/>
    </reaction>
    <physiologicalReaction direction="left-to-right" evidence="17">
        <dbReference type="Rhea" id="RHEA:17066"/>
    </physiologicalReaction>
</comment>
<dbReference type="EC" id="2.7.1.36" evidence="3 19"/>
<dbReference type="PROSITE" id="PS00627">
    <property type="entry name" value="GHMP_KINASES_ATP"/>
    <property type="match status" value="1"/>
</dbReference>
<dbReference type="Proteomes" id="UP000000267">
    <property type="component" value="Unassembled WGS sequence"/>
</dbReference>
<dbReference type="FunCoup" id="A7TMF7">
    <property type="interactions" value="460"/>
</dbReference>
<evidence type="ECO:0000256" key="18">
    <source>
        <dbReference type="ARBA" id="ARBA00029438"/>
    </source>
</evidence>
<name>A7TMF7_VANPO</name>
<keyword evidence="8 19" id="KW-0547">Nucleotide-binding</keyword>
<dbReference type="InterPro" id="IPR006203">
    <property type="entry name" value="GHMP_knse_ATP-bd_CS"/>
</dbReference>
<dbReference type="InterPro" id="IPR014721">
    <property type="entry name" value="Ribsml_uS5_D2-typ_fold_subgr"/>
</dbReference>
<evidence type="ECO:0000256" key="17">
    <source>
        <dbReference type="ARBA" id="ARBA00029310"/>
    </source>
</evidence>
<dbReference type="FunFam" id="3.30.70.890:FF:000003">
    <property type="entry name" value="Mevalonate kinase"/>
    <property type="match status" value="1"/>
</dbReference>
<evidence type="ECO:0000256" key="12">
    <source>
        <dbReference type="ARBA" id="ARBA00022955"/>
    </source>
</evidence>
<dbReference type="GO" id="GO:0046872">
    <property type="term" value="F:metal ion binding"/>
    <property type="evidence" value="ECO:0007669"/>
    <property type="project" value="UniProtKB-KW"/>
</dbReference>
<dbReference type="InterPro" id="IPR006204">
    <property type="entry name" value="GHMP_kinase_N_dom"/>
</dbReference>
<dbReference type="OrthoDB" id="1652964at2759"/>
<comment type="subcellular location">
    <subcellularLocation>
        <location evidence="1 19">Cytoplasm</location>
    </subcellularLocation>
</comment>
<dbReference type="NCBIfam" id="TIGR00549">
    <property type="entry name" value="mevalon_kin"/>
    <property type="match status" value="1"/>
</dbReference>
<evidence type="ECO:0000256" key="9">
    <source>
        <dbReference type="ARBA" id="ARBA00022777"/>
    </source>
</evidence>
<dbReference type="HOGENOM" id="CLU_017814_0_1_1"/>
<dbReference type="InterPro" id="IPR006205">
    <property type="entry name" value="Mev_gal_kin"/>
</dbReference>
<dbReference type="InterPro" id="IPR036554">
    <property type="entry name" value="GHMP_kinase_C_sf"/>
</dbReference>
<dbReference type="Gene3D" id="3.30.70.890">
    <property type="entry name" value="GHMP kinase, C-terminal domain"/>
    <property type="match status" value="1"/>
</dbReference>
<evidence type="ECO:0000256" key="6">
    <source>
        <dbReference type="ARBA" id="ARBA00022679"/>
    </source>
</evidence>
<comment type="similarity">
    <text evidence="2 19">Belongs to the GHMP kinase family. Mevalonate kinase subfamily.</text>
</comment>
<dbReference type="PANTHER" id="PTHR43290">
    <property type="entry name" value="MEVALONATE KINASE"/>
    <property type="match status" value="1"/>
</dbReference>
<dbReference type="AlphaFoldDB" id="A7TMF7"/>
<feature type="domain" description="GHMP kinase N-terminal" evidence="20">
    <location>
        <begin position="130"/>
        <end position="207"/>
    </location>
</feature>
<evidence type="ECO:0000256" key="4">
    <source>
        <dbReference type="ARBA" id="ARBA00022490"/>
    </source>
</evidence>
<keyword evidence="11" id="KW-0460">Magnesium</keyword>
<dbReference type="PRINTS" id="PR00959">
    <property type="entry name" value="MEVGALKINASE"/>
</dbReference>
<dbReference type="SUPFAM" id="SSF55060">
    <property type="entry name" value="GHMP Kinase, C-terminal domain"/>
    <property type="match status" value="1"/>
</dbReference>
<dbReference type="EMBL" id="DS480422">
    <property type="protein sequence ID" value="EDO16551.1"/>
    <property type="molecule type" value="Genomic_DNA"/>
</dbReference>
<organism evidence="23">
    <name type="scientific">Vanderwaltozyma polyspora (strain ATCC 22028 / DSM 70294 / BCRC 21397 / CBS 2163 / NBRC 10782 / NRRL Y-8283 / UCD 57-17)</name>
    <name type="common">Kluyveromyces polysporus</name>
    <dbReference type="NCBI Taxonomy" id="436907"/>
    <lineage>
        <taxon>Eukaryota</taxon>
        <taxon>Fungi</taxon>
        <taxon>Dikarya</taxon>
        <taxon>Ascomycota</taxon>
        <taxon>Saccharomycotina</taxon>
        <taxon>Saccharomycetes</taxon>
        <taxon>Saccharomycetales</taxon>
        <taxon>Saccharomycetaceae</taxon>
        <taxon>Vanderwaltozyma</taxon>
    </lineage>
</organism>
<comment type="function">
    <text evidence="19">Mevalonate kinase; part of the second module of ergosterol biosynthesis pathway that includes the middle steps of the pathway. The second module is carried out in the vacuole and involves the formation of farnesyl diphosphate, which is also an important intermediate in the biosynthesis of ubiquinone, dolichol, heme and prenylated proteins.</text>
</comment>
<dbReference type="KEGG" id="vpo:Kpol_1064p33"/>
<proteinExistence type="inferred from homology"/>